<feature type="transmembrane region" description="Helical" evidence="9">
    <location>
        <begin position="12"/>
        <end position="34"/>
    </location>
</feature>
<evidence type="ECO:0000256" key="6">
    <source>
        <dbReference type="ARBA" id="ARBA00022989"/>
    </source>
</evidence>
<gene>
    <name evidence="10" type="ORF">E6K73_09440</name>
</gene>
<evidence type="ECO:0000256" key="8">
    <source>
        <dbReference type="ARBA" id="ARBA00035655"/>
    </source>
</evidence>
<keyword evidence="5 9" id="KW-0812">Transmembrane</keyword>
<dbReference type="Pfam" id="PF04143">
    <property type="entry name" value="Sulf_transp"/>
    <property type="match status" value="1"/>
</dbReference>
<dbReference type="AlphaFoldDB" id="A0A538SED4"/>
<dbReference type="EMBL" id="VBOT01000117">
    <property type="protein sequence ID" value="TMQ49729.1"/>
    <property type="molecule type" value="Genomic_DNA"/>
</dbReference>
<name>A0A538SED4_UNCEI</name>
<keyword evidence="3" id="KW-1003">Cell membrane</keyword>
<feature type="transmembrane region" description="Helical" evidence="9">
    <location>
        <begin position="134"/>
        <end position="156"/>
    </location>
</feature>
<comment type="similarity">
    <text evidence="8">Belongs to the TsuA/YedE (TC 9.B.102) family.</text>
</comment>
<comment type="caution">
    <text evidence="10">The sequence shown here is derived from an EMBL/GenBank/DDBJ whole genome shotgun (WGS) entry which is preliminary data.</text>
</comment>
<evidence type="ECO:0000256" key="4">
    <source>
        <dbReference type="ARBA" id="ARBA00022519"/>
    </source>
</evidence>
<organism evidence="10 11">
    <name type="scientific">Eiseniibacteriota bacterium</name>
    <dbReference type="NCBI Taxonomy" id="2212470"/>
    <lineage>
        <taxon>Bacteria</taxon>
        <taxon>Candidatus Eiseniibacteriota</taxon>
    </lineage>
</organism>
<keyword evidence="4" id="KW-0997">Cell inner membrane</keyword>
<sequence>MDLFATRCPWYVAGPLIGLEVVALLGLTNLPLGVTGGWIDLVAFLRTPSGGVRWNVFFLGGIVLGGALSALVGGGFHSRDVYQLIDQRFGTQPGTRAVLVVIAGAVMGYGVRTAKGCTSGHGICGTSLGSRASWVSTALFMGTAIAAANLLAWVGVSGR</sequence>
<dbReference type="PANTHER" id="PTHR30574">
    <property type="entry name" value="INNER MEMBRANE PROTEIN YEDE"/>
    <property type="match status" value="1"/>
</dbReference>
<reference evidence="10 11" key="1">
    <citation type="journal article" date="2019" name="Nat. Microbiol.">
        <title>Mediterranean grassland soil C-N compound turnover is dependent on rainfall and depth, and is mediated by genomically divergent microorganisms.</title>
        <authorList>
            <person name="Diamond S."/>
            <person name="Andeer P.F."/>
            <person name="Li Z."/>
            <person name="Crits-Christoph A."/>
            <person name="Burstein D."/>
            <person name="Anantharaman K."/>
            <person name="Lane K.R."/>
            <person name="Thomas B.C."/>
            <person name="Pan C."/>
            <person name="Northen T.R."/>
            <person name="Banfield J.F."/>
        </authorList>
    </citation>
    <scope>NUCLEOTIDE SEQUENCE [LARGE SCALE GENOMIC DNA]</scope>
    <source>
        <strain evidence="10">WS_3</strain>
    </source>
</reference>
<evidence type="ECO:0000256" key="9">
    <source>
        <dbReference type="SAM" id="Phobius"/>
    </source>
</evidence>
<dbReference type="GO" id="GO:0005886">
    <property type="term" value="C:plasma membrane"/>
    <property type="evidence" value="ECO:0007669"/>
    <property type="project" value="UniProtKB-SubCell"/>
</dbReference>
<keyword evidence="6 9" id="KW-1133">Transmembrane helix</keyword>
<dbReference type="InterPro" id="IPR007272">
    <property type="entry name" value="Sulf_transp_TsuA/YedE"/>
</dbReference>
<keyword evidence="7 9" id="KW-0472">Membrane</keyword>
<keyword evidence="2" id="KW-0813">Transport</keyword>
<feature type="transmembrane region" description="Helical" evidence="9">
    <location>
        <begin position="97"/>
        <end position="114"/>
    </location>
</feature>
<evidence type="ECO:0000313" key="10">
    <source>
        <dbReference type="EMBL" id="TMQ49729.1"/>
    </source>
</evidence>
<dbReference type="PANTHER" id="PTHR30574:SF1">
    <property type="entry name" value="SULPHUR TRANSPORT DOMAIN-CONTAINING PROTEIN"/>
    <property type="match status" value="1"/>
</dbReference>
<protein>
    <submittedName>
        <fullName evidence="10">Uncharacterized protein</fullName>
    </submittedName>
</protein>
<evidence type="ECO:0000256" key="1">
    <source>
        <dbReference type="ARBA" id="ARBA00004429"/>
    </source>
</evidence>
<comment type="subcellular location">
    <subcellularLocation>
        <location evidence="1">Cell inner membrane</location>
        <topology evidence="1">Multi-pass membrane protein</topology>
    </subcellularLocation>
</comment>
<proteinExistence type="inferred from homology"/>
<feature type="transmembrane region" description="Helical" evidence="9">
    <location>
        <begin position="54"/>
        <end position="76"/>
    </location>
</feature>
<evidence type="ECO:0000256" key="2">
    <source>
        <dbReference type="ARBA" id="ARBA00022448"/>
    </source>
</evidence>
<evidence type="ECO:0000256" key="7">
    <source>
        <dbReference type="ARBA" id="ARBA00023136"/>
    </source>
</evidence>
<evidence type="ECO:0000256" key="3">
    <source>
        <dbReference type="ARBA" id="ARBA00022475"/>
    </source>
</evidence>
<evidence type="ECO:0000256" key="5">
    <source>
        <dbReference type="ARBA" id="ARBA00022692"/>
    </source>
</evidence>
<accession>A0A538SED4</accession>
<dbReference type="Proteomes" id="UP000320184">
    <property type="component" value="Unassembled WGS sequence"/>
</dbReference>
<evidence type="ECO:0000313" key="11">
    <source>
        <dbReference type="Proteomes" id="UP000320184"/>
    </source>
</evidence>